<keyword evidence="3" id="KW-1185">Reference proteome</keyword>
<organism evidence="2 3">
    <name type="scientific">Glycine soja</name>
    <name type="common">Wild soybean</name>
    <dbReference type="NCBI Taxonomy" id="3848"/>
    <lineage>
        <taxon>Eukaryota</taxon>
        <taxon>Viridiplantae</taxon>
        <taxon>Streptophyta</taxon>
        <taxon>Embryophyta</taxon>
        <taxon>Tracheophyta</taxon>
        <taxon>Spermatophyta</taxon>
        <taxon>Magnoliopsida</taxon>
        <taxon>eudicotyledons</taxon>
        <taxon>Gunneridae</taxon>
        <taxon>Pentapetalae</taxon>
        <taxon>rosids</taxon>
        <taxon>fabids</taxon>
        <taxon>Fabales</taxon>
        <taxon>Fabaceae</taxon>
        <taxon>Papilionoideae</taxon>
        <taxon>50 kb inversion clade</taxon>
        <taxon>NPAAA clade</taxon>
        <taxon>indigoferoid/millettioid clade</taxon>
        <taxon>Phaseoleae</taxon>
        <taxon>Glycine</taxon>
        <taxon>Glycine subgen. Soja</taxon>
    </lineage>
</organism>
<protein>
    <submittedName>
        <fullName evidence="2">Uncharacterized protein</fullName>
    </submittedName>
</protein>
<evidence type="ECO:0000313" key="2">
    <source>
        <dbReference type="EMBL" id="RZC07065.1"/>
    </source>
</evidence>
<comment type="caution">
    <text evidence="2">The sequence shown here is derived from an EMBL/GenBank/DDBJ whole genome shotgun (WGS) entry which is preliminary data.</text>
</comment>
<dbReference type="AlphaFoldDB" id="A0A445K8D4"/>
<reference evidence="2 3" key="1">
    <citation type="submission" date="2018-09" db="EMBL/GenBank/DDBJ databases">
        <title>A high-quality reference genome of wild soybean provides a powerful tool to mine soybean genomes.</title>
        <authorList>
            <person name="Xie M."/>
            <person name="Chung C.Y.L."/>
            <person name="Li M.-W."/>
            <person name="Wong F.-L."/>
            <person name="Chan T.-F."/>
            <person name="Lam H.-M."/>
        </authorList>
    </citation>
    <scope>NUCLEOTIDE SEQUENCE [LARGE SCALE GENOMIC DNA]</scope>
    <source>
        <strain evidence="3">cv. W05</strain>
        <tissue evidence="2">Hypocotyl of etiolated seedlings</tissue>
    </source>
</reference>
<dbReference type="EMBL" id="QZWG01000006">
    <property type="protein sequence ID" value="RZC07065.1"/>
    <property type="molecule type" value="Genomic_DNA"/>
</dbReference>
<accession>A0A445K8D4</accession>
<evidence type="ECO:0000313" key="3">
    <source>
        <dbReference type="Proteomes" id="UP000289340"/>
    </source>
</evidence>
<feature type="region of interest" description="Disordered" evidence="1">
    <location>
        <begin position="173"/>
        <end position="278"/>
    </location>
</feature>
<proteinExistence type="predicted"/>
<sequence length="278" mass="31234">MLDPRTHHPTNSFELYDAAPHKPHTWEATNSSGLWPSKPAFEEVEVDDSGICSPPMWTTSPARRKNNLRSLSPTSRTQAIVSGQRELMEMVKNMPESNYELSLKDLVEHHRVVDATRQEKNVVEERKNLSSVYMKREKSRKVDNNNKMAQVKRNGNIDRGGFYLKMGLPFPFGSKDKKKKMKKKNESLGNSSSSRVTPKPSDGSAKGGGVVDKEWWKKSPLACKESDSGESSINSESGKSSGSSSSNSSSSRSNSRRENSGKRCWPFIRRPKSRTQKK</sequence>
<feature type="compositionally biased region" description="Polar residues" evidence="1">
    <location>
        <begin position="187"/>
        <end position="196"/>
    </location>
</feature>
<gene>
    <name evidence="2" type="ORF">D0Y65_014458</name>
</gene>
<name>A0A445K8D4_GLYSO</name>
<dbReference type="PANTHER" id="PTHR34193:SF22">
    <property type="entry name" value="DUF3741 DOMAIN-CONTAINING PROTEIN"/>
    <property type="match status" value="1"/>
</dbReference>
<feature type="compositionally biased region" description="Basic residues" evidence="1">
    <location>
        <begin position="269"/>
        <end position="278"/>
    </location>
</feature>
<dbReference type="Gramene" id="XM_028380163.1">
    <property type="protein sequence ID" value="XP_028235964.1"/>
    <property type="gene ID" value="LOC114415468"/>
</dbReference>
<dbReference type="Proteomes" id="UP000289340">
    <property type="component" value="Chromosome 6"/>
</dbReference>
<feature type="compositionally biased region" description="Low complexity" evidence="1">
    <location>
        <begin position="229"/>
        <end position="253"/>
    </location>
</feature>
<dbReference type="PANTHER" id="PTHR34193">
    <property type="entry name" value="OS11G0199801 PROTEIN"/>
    <property type="match status" value="1"/>
</dbReference>
<evidence type="ECO:0000256" key="1">
    <source>
        <dbReference type="SAM" id="MobiDB-lite"/>
    </source>
</evidence>